<proteinExistence type="predicted"/>
<evidence type="ECO:0000256" key="1">
    <source>
        <dbReference type="SAM" id="MobiDB-lite"/>
    </source>
</evidence>
<evidence type="ECO:0000313" key="3">
    <source>
        <dbReference type="Proteomes" id="UP000249464"/>
    </source>
</evidence>
<protein>
    <submittedName>
        <fullName evidence="2">BQ5605_C002g01600 protein</fullName>
    </submittedName>
</protein>
<organism evidence="2 3">
    <name type="scientific">Microbotryum silenes-dioicae</name>
    <dbReference type="NCBI Taxonomy" id="796604"/>
    <lineage>
        <taxon>Eukaryota</taxon>
        <taxon>Fungi</taxon>
        <taxon>Dikarya</taxon>
        <taxon>Basidiomycota</taxon>
        <taxon>Pucciniomycotina</taxon>
        <taxon>Microbotryomycetes</taxon>
        <taxon>Microbotryales</taxon>
        <taxon>Microbotryaceae</taxon>
        <taxon>Microbotryum</taxon>
    </lineage>
</organism>
<keyword evidence="3" id="KW-1185">Reference proteome</keyword>
<evidence type="ECO:0000313" key="2">
    <source>
        <dbReference type="EMBL" id="SGY34231.1"/>
    </source>
</evidence>
<gene>
    <name evidence="2" type="primary">BQ5605_C002g01600</name>
    <name evidence="2" type="ORF">BQ5605_C002G01600</name>
</gene>
<reference evidence="2 3" key="1">
    <citation type="submission" date="2016-11" db="EMBL/GenBank/DDBJ databases">
        <authorList>
            <person name="Jaros S."/>
            <person name="Januszkiewicz K."/>
            <person name="Wedrychowicz H."/>
        </authorList>
    </citation>
    <scope>NUCLEOTIDE SEQUENCE [LARGE SCALE GENOMIC DNA]</scope>
</reference>
<name>A0A2X0M3L8_9BASI</name>
<dbReference type="EMBL" id="FQNC01000041">
    <property type="protein sequence ID" value="SGY34231.1"/>
    <property type="molecule type" value="Genomic_DNA"/>
</dbReference>
<accession>A0A2X0M3L8</accession>
<sequence>MTEPHRASSIVDATRRASSRSDVGHLPHSRPNIEVTTDFRQWYILSGRGKVSTKRRSLQMRAINMRLITSFSDIRKSDMRREQECPRSSVRLLCHCYLRRRMQCLDHHCLQ</sequence>
<dbReference type="AlphaFoldDB" id="A0A2X0M3L8"/>
<feature type="region of interest" description="Disordered" evidence="1">
    <location>
        <begin position="1"/>
        <end position="30"/>
    </location>
</feature>
<dbReference type="Proteomes" id="UP000249464">
    <property type="component" value="Unassembled WGS sequence"/>
</dbReference>